<evidence type="ECO:0000313" key="1">
    <source>
        <dbReference type="EMBL" id="MBM7583885.1"/>
    </source>
</evidence>
<keyword evidence="2" id="KW-1185">Reference proteome</keyword>
<sequence>MASAEENDFILEDWECWMKKWLLDPNTAILDETQFRIDLFDTTNHFIIEVPIGSLDADEIMIKKEGSTLLIELSLFLINQHRIREIDFPFCLKNHQVFAKFQPQKVEIYIEKIKRNKPASDNIRIQGIHEDE</sequence>
<comment type="caution">
    <text evidence="1">The sequence shown here is derived from an EMBL/GenBank/DDBJ whole genome shotgun (WGS) entry which is preliminary data.</text>
</comment>
<dbReference type="RefSeq" id="WP_205168106.1">
    <property type="nucleotide sequence ID" value="NZ_JAFBDZ010000001.1"/>
</dbReference>
<gene>
    <name evidence="1" type="ORF">JOC86_000422</name>
</gene>
<proteinExistence type="predicted"/>
<protein>
    <submittedName>
        <fullName evidence="1">HSP20 family molecular chaperone IbpA</fullName>
    </submittedName>
</protein>
<dbReference type="InterPro" id="IPR008978">
    <property type="entry name" value="HSP20-like_chaperone"/>
</dbReference>
<dbReference type="EMBL" id="JAFBDZ010000001">
    <property type="protein sequence ID" value="MBM7583885.1"/>
    <property type="molecule type" value="Genomic_DNA"/>
</dbReference>
<name>A0ABS2N7Q0_9BACI</name>
<dbReference type="SUPFAM" id="SSF49764">
    <property type="entry name" value="HSP20-like chaperones"/>
    <property type="match status" value="1"/>
</dbReference>
<dbReference type="Proteomes" id="UP001646157">
    <property type="component" value="Unassembled WGS sequence"/>
</dbReference>
<evidence type="ECO:0000313" key="2">
    <source>
        <dbReference type="Proteomes" id="UP001646157"/>
    </source>
</evidence>
<organism evidence="1 2">
    <name type="scientific">Rossellomorea pakistanensis</name>
    <dbReference type="NCBI Taxonomy" id="992288"/>
    <lineage>
        <taxon>Bacteria</taxon>
        <taxon>Bacillati</taxon>
        <taxon>Bacillota</taxon>
        <taxon>Bacilli</taxon>
        <taxon>Bacillales</taxon>
        <taxon>Bacillaceae</taxon>
        <taxon>Rossellomorea</taxon>
    </lineage>
</organism>
<reference evidence="1 2" key="1">
    <citation type="submission" date="2021-01" db="EMBL/GenBank/DDBJ databases">
        <title>Genomic Encyclopedia of Type Strains, Phase IV (KMG-IV): sequencing the most valuable type-strain genomes for metagenomic binning, comparative biology and taxonomic classification.</title>
        <authorList>
            <person name="Goeker M."/>
        </authorList>
    </citation>
    <scope>NUCLEOTIDE SEQUENCE [LARGE SCALE GENOMIC DNA]</scope>
    <source>
        <strain evidence="1 2">DSM 24834</strain>
    </source>
</reference>
<accession>A0ABS2N7Q0</accession>